<evidence type="ECO:0000256" key="1">
    <source>
        <dbReference type="SAM" id="MobiDB-lite"/>
    </source>
</evidence>
<evidence type="ECO:0000313" key="3">
    <source>
        <dbReference type="RefSeq" id="XP_035549705.1"/>
    </source>
</evidence>
<organism evidence="2 3">
    <name type="scientific">Juglans regia</name>
    <name type="common">English walnut</name>
    <dbReference type="NCBI Taxonomy" id="51240"/>
    <lineage>
        <taxon>Eukaryota</taxon>
        <taxon>Viridiplantae</taxon>
        <taxon>Streptophyta</taxon>
        <taxon>Embryophyta</taxon>
        <taxon>Tracheophyta</taxon>
        <taxon>Spermatophyta</taxon>
        <taxon>Magnoliopsida</taxon>
        <taxon>eudicotyledons</taxon>
        <taxon>Gunneridae</taxon>
        <taxon>Pentapetalae</taxon>
        <taxon>rosids</taxon>
        <taxon>fabids</taxon>
        <taxon>Fagales</taxon>
        <taxon>Juglandaceae</taxon>
        <taxon>Juglans</taxon>
    </lineage>
</organism>
<dbReference type="Proteomes" id="UP000235220">
    <property type="component" value="Chromosome 9"/>
</dbReference>
<gene>
    <name evidence="3" type="primary">LOC109004068</name>
</gene>
<sequence>MRTQISVEKLHKPAQRGNEAHGMEQNFEEVIAKYAHITPHERAKRKLENLEVLKKTFKKLDHDVNIENFMGSSYWSDLDKINNVEYLRHIEDLLRESVNRLHLHKENLGQHQLTSLESTIQVVKAKQARAEEKRGVPLFKQQ</sequence>
<reference evidence="3" key="1">
    <citation type="submission" date="2025-08" db="UniProtKB">
        <authorList>
            <consortium name="RefSeq"/>
        </authorList>
    </citation>
    <scope>IDENTIFICATION</scope>
    <source>
        <tissue evidence="3">Leaves</tissue>
    </source>
</reference>
<feature type="region of interest" description="Disordered" evidence="1">
    <location>
        <begin position="1"/>
        <end position="21"/>
    </location>
</feature>
<protein>
    <submittedName>
        <fullName evidence="3">Agamous-like MADS-box protein AGL65</fullName>
    </submittedName>
</protein>
<evidence type="ECO:0000313" key="2">
    <source>
        <dbReference type="Proteomes" id="UP000235220"/>
    </source>
</evidence>
<name>A0A6P9EMA9_JUGRE</name>
<dbReference type="RefSeq" id="XP_035549705.1">
    <property type="nucleotide sequence ID" value="XM_035693812.1"/>
</dbReference>
<dbReference type="AlphaFoldDB" id="A0A6P9EMA9"/>
<dbReference type="GeneID" id="109004068"/>
<dbReference type="OrthoDB" id="1898716at2759"/>
<dbReference type="KEGG" id="jre:109004068"/>
<dbReference type="InParanoid" id="A0A6P9EMA9"/>
<keyword evidence="2" id="KW-1185">Reference proteome</keyword>
<proteinExistence type="predicted"/>
<accession>A0A6P9EMA9</accession>